<evidence type="ECO:0000256" key="2">
    <source>
        <dbReference type="ARBA" id="ARBA00004496"/>
    </source>
</evidence>
<keyword evidence="8 14" id="KW-0547">Nucleotide-binding</keyword>
<dbReference type="InterPro" id="IPR033911">
    <property type="entry name" value="MetRS_core"/>
</dbReference>
<evidence type="ECO:0000256" key="4">
    <source>
        <dbReference type="ARBA" id="ARBA00011738"/>
    </source>
</evidence>
<dbReference type="GO" id="GO:0006431">
    <property type="term" value="P:methionyl-tRNA aminoacylation"/>
    <property type="evidence" value="ECO:0007669"/>
    <property type="project" value="UniProtKB-UniRule"/>
</dbReference>
<dbReference type="PROSITE" id="PS50886">
    <property type="entry name" value="TRBD"/>
    <property type="match status" value="1"/>
</dbReference>
<keyword evidence="6 14" id="KW-0820">tRNA-binding</keyword>
<dbReference type="Pfam" id="PF01588">
    <property type="entry name" value="tRNA_bind"/>
    <property type="match status" value="1"/>
</dbReference>
<keyword evidence="5 14" id="KW-0963">Cytoplasm</keyword>
<dbReference type="SUPFAM" id="SSF47323">
    <property type="entry name" value="Anticodon-binding domain of a subclass of class I aminoacyl-tRNA synthetases"/>
    <property type="match status" value="1"/>
</dbReference>
<comment type="catalytic activity">
    <reaction evidence="13 14">
        <text>tRNA(Met) + L-methionine + ATP = L-methionyl-tRNA(Met) + AMP + diphosphate</text>
        <dbReference type="Rhea" id="RHEA:13481"/>
        <dbReference type="Rhea" id="RHEA-COMP:9667"/>
        <dbReference type="Rhea" id="RHEA-COMP:9698"/>
        <dbReference type="ChEBI" id="CHEBI:30616"/>
        <dbReference type="ChEBI" id="CHEBI:33019"/>
        <dbReference type="ChEBI" id="CHEBI:57844"/>
        <dbReference type="ChEBI" id="CHEBI:78442"/>
        <dbReference type="ChEBI" id="CHEBI:78530"/>
        <dbReference type="ChEBI" id="CHEBI:456215"/>
        <dbReference type="EC" id="6.1.1.10"/>
    </reaction>
</comment>
<feature type="short sequence motif" description="'HIGH' region" evidence="14">
    <location>
        <begin position="20"/>
        <end position="30"/>
    </location>
</feature>
<dbReference type="HOGENOM" id="CLU_009710_9_4_7"/>
<evidence type="ECO:0000256" key="10">
    <source>
        <dbReference type="ARBA" id="ARBA00022884"/>
    </source>
</evidence>
<keyword evidence="9 14" id="KW-0067">ATP-binding</keyword>
<evidence type="ECO:0000256" key="3">
    <source>
        <dbReference type="ARBA" id="ARBA00006590"/>
    </source>
</evidence>
<dbReference type="InterPro" id="IPR004495">
    <property type="entry name" value="Met-tRNA-synth_bsu_C"/>
</dbReference>
<dbReference type="PRINTS" id="PR01041">
    <property type="entry name" value="TRNASYNTHMET"/>
</dbReference>
<accession>V8CCI1</accession>
<feature type="short sequence motif" description="'KMSKS' region" evidence="14">
    <location>
        <begin position="320"/>
        <end position="324"/>
    </location>
</feature>
<keyword evidence="18" id="KW-1185">Reference proteome</keyword>
<dbReference type="CDD" id="cd00814">
    <property type="entry name" value="MetRS_core"/>
    <property type="match status" value="1"/>
</dbReference>
<dbReference type="PATRIC" id="fig|1357400.3.peg.217"/>
<dbReference type="GO" id="GO:0004825">
    <property type="term" value="F:methionine-tRNA ligase activity"/>
    <property type="evidence" value="ECO:0007669"/>
    <property type="project" value="UniProtKB-UniRule"/>
</dbReference>
<evidence type="ECO:0000256" key="8">
    <source>
        <dbReference type="ARBA" id="ARBA00022741"/>
    </source>
</evidence>
<feature type="binding site" evidence="14">
    <location>
        <position position="150"/>
    </location>
    <ligand>
        <name>Zn(2+)</name>
        <dbReference type="ChEBI" id="CHEBI:29105"/>
    </ligand>
</feature>
<evidence type="ECO:0000256" key="1">
    <source>
        <dbReference type="ARBA" id="ARBA00003314"/>
    </source>
</evidence>
<organism evidence="17 18">
    <name type="scientific">Helicobacter macacae MIT 99-5501</name>
    <dbReference type="NCBI Taxonomy" id="1357400"/>
    <lineage>
        <taxon>Bacteria</taxon>
        <taxon>Pseudomonadati</taxon>
        <taxon>Campylobacterota</taxon>
        <taxon>Epsilonproteobacteria</taxon>
        <taxon>Campylobacterales</taxon>
        <taxon>Helicobacteraceae</taxon>
        <taxon>Helicobacter</taxon>
    </lineage>
</organism>
<dbReference type="NCBIfam" id="TIGR00398">
    <property type="entry name" value="metG"/>
    <property type="match status" value="1"/>
</dbReference>
<dbReference type="EC" id="6.1.1.10" evidence="14"/>
<evidence type="ECO:0000256" key="7">
    <source>
        <dbReference type="ARBA" id="ARBA00022598"/>
    </source>
</evidence>
<dbReference type="InterPro" id="IPR015413">
    <property type="entry name" value="Methionyl/Leucyl_tRNA_Synth"/>
</dbReference>
<name>V8CCI1_9HELI</name>
<dbReference type="FunFam" id="2.40.50.140:FF:000042">
    <property type="entry name" value="Methionine--tRNA ligase"/>
    <property type="match status" value="1"/>
</dbReference>
<dbReference type="PANTHER" id="PTHR43326:SF1">
    <property type="entry name" value="METHIONINE--TRNA LIGASE, MITOCHONDRIAL"/>
    <property type="match status" value="1"/>
</dbReference>
<evidence type="ECO:0000259" key="16">
    <source>
        <dbReference type="PROSITE" id="PS50886"/>
    </source>
</evidence>
<dbReference type="PANTHER" id="PTHR43326">
    <property type="entry name" value="METHIONYL-TRNA SYNTHETASE"/>
    <property type="match status" value="1"/>
</dbReference>
<evidence type="ECO:0000256" key="11">
    <source>
        <dbReference type="ARBA" id="ARBA00022917"/>
    </source>
</evidence>
<dbReference type="Gene3D" id="2.170.220.10">
    <property type="match status" value="1"/>
</dbReference>
<evidence type="ECO:0000256" key="9">
    <source>
        <dbReference type="ARBA" id="ARBA00022840"/>
    </source>
</evidence>
<comment type="subunit">
    <text evidence="4 14">Homodimer.</text>
</comment>
<evidence type="ECO:0000256" key="6">
    <source>
        <dbReference type="ARBA" id="ARBA00022555"/>
    </source>
</evidence>
<dbReference type="GO" id="GO:0005737">
    <property type="term" value="C:cytoplasm"/>
    <property type="evidence" value="ECO:0007669"/>
    <property type="project" value="UniProtKB-SubCell"/>
</dbReference>
<dbReference type="InterPro" id="IPR002547">
    <property type="entry name" value="tRNA-bd_dom"/>
</dbReference>
<evidence type="ECO:0000256" key="5">
    <source>
        <dbReference type="ARBA" id="ARBA00022490"/>
    </source>
</evidence>
<dbReference type="InterPro" id="IPR014729">
    <property type="entry name" value="Rossmann-like_a/b/a_fold"/>
</dbReference>
<dbReference type="AlphaFoldDB" id="V8CCI1"/>
<comment type="subcellular location">
    <subcellularLocation>
        <location evidence="2 14">Cytoplasm</location>
    </subcellularLocation>
</comment>
<proteinExistence type="inferred from homology"/>
<keyword evidence="11 14" id="KW-0648">Protein biosynthesis</keyword>
<dbReference type="HAMAP" id="MF_01228">
    <property type="entry name" value="Met_tRNA_synth_type2"/>
    <property type="match status" value="1"/>
</dbReference>
<evidence type="ECO:0000256" key="15">
    <source>
        <dbReference type="SAM" id="MobiDB-lite"/>
    </source>
</evidence>
<dbReference type="CDD" id="cd02800">
    <property type="entry name" value="tRNA_bind_EcMetRS_like"/>
    <property type="match status" value="1"/>
</dbReference>
<dbReference type="Proteomes" id="UP000018731">
    <property type="component" value="Unassembled WGS sequence"/>
</dbReference>
<dbReference type="InterPro" id="IPR023457">
    <property type="entry name" value="Met-tRNA_synth_2"/>
</dbReference>
<dbReference type="InterPro" id="IPR014758">
    <property type="entry name" value="Met-tRNA_synth"/>
</dbReference>
<dbReference type="eggNOG" id="COG0143">
    <property type="taxonomic scope" value="Bacteria"/>
</dbReference>
<comment type="caution">
    <text evidence="17">The sequence shown here is derived from an EMBL/GenBank/DDBJ whole genome shotgun (WGS) entry which is preliminary data.</text>
</comment>
<dbReference type="InterPro" id="IPR009080">
    <property type="entry name" value="tRNAsynth_Ia_anticodon-bd"/>
</dbReference>
<protein>
    <recommendedName>
        <fullName evidence="14">Methionine--tRNA ligase</fullName>
        <ecNumber evidence="14">6.1.1.10</ecNumber>
    </recommendedName>
    <alternativeName>
        <fullName evidence="14">Methionyl-tRNA synthetase</fullName>
        <shortName evidence="14">MetRS</shortName>
    </alternativeName>
</protein>
<sequence length="707" mass="79727">MPKTSSSNKDIKSLITTPIYYVNDVPHIGHTYSTIIADMLKKYKWLRGEDVFLLTGTDEHGQKIELSAKAKGKTPKQYADEISSKFRDLWDRLGIEYDYFIRTTDEGHKEAVANVFEEMCKNGDVYLGEYEGDYCVSCESYYTGVENGKCPECPGDKPLTKIKEESYFFALSRYEKRLLEWYKNGAILPIHKRNEVIAFVENGLKDLSISRTSFEWGIKLPKVSVDGKTPQKEHIVYVWLDALFNYLSALGFYQKEKSSHNDSSPKSTDKKRYWGNATHIVGKDILRFHAVYWPAFLMSLGLPLPKHIYAHGWWLRDGQKMSKSLGNVINPTEFASAYGIENLRFYLLREAPFGQDGDFSQKALVERINTELSNDLGNLLNRLIGISEKYTNLEIHLGGDDFSSNLAQGFGGRYKGEWEEANAIFESAEAKMESVNIKGYIEDIWRVLHLANASVAKYEPWNLYKNGEIEALNGLLALLANLLLKVGFMLFPVMPKTTQTIARAFGVEITQEDFRRLVVENVPFRDLRVQKTPPLFSKIDGLLIDENYALESKESKQESKNAQEKNKNAKNDSAKNANAKIASAKIDGVATIQEITKDSSQIGIDDFAKVDIRVGEILSCEALPKSNKLLRLSIDMGEESPRVVLSGIAQFYRPDEIIGRQVCVVANLKPAKIMGEFSYGMILASKDENGLSLLGIDGKRKNGSKVS</sequence>
<dbReference type="EMBL" id="AZJI01000001">
    <property type="protein sequence ID" value="ETD24812.1"/>
    <property type="molecule type" value="Genomic_DNA"/>
</dbReference>
<dbReference type="Pfam" id="PF09334">
    <property type="entry name" value="tRNA-synt_1g"/>
    <property type="match status" value="1"/>
</dbReference>
<feature type="domain" description="TRNA-binding" evidence="16">
    <location>
        <begin position="606"/>
        <end position="707"/>
    </location>
</feature>
<dbReference type="Gene3D" id="3.40.50.620">
    <property type="entry name" value="HUPs"/>
    <property type="match status" value="1"/>
</dbReference>
<feature type="region of interest" description="Disordered" evidence="15">
    <location>
        <begin position="554"/>
        <end position="576"/>
    </location>
</feature>
<keyword evidence="7 14" id="KW-0436">Ligase</keyword>
<comment type="caution">
    <text evidence="14">Lacks conserved residue(s) required for the propagation of feature annotation.</text>
</comment>
<comment type="similarity">
    <text evidence="3">Belongs to the class-I aminoacyl-tRNA synthetase family. MetG type 2A subfamily.</text>
</comment>
<dbReference type="OrthoDB" id="9810191at2"/>
<dbReference type="NCBIfam" id="TIGR00399">
    <property type="entry name" value="metG_C_term"/>
    <property type="match status" value="1"/>
</dbReference>
<dbReference type="Gene3D" id="2.40.50.140">
    <property type="entry name" value="Nucleic acid-binding proteins"/>
    <property type="match status" value="1"/>
</dbReference>
<feature type="binding site" evidence="14">
    <location>
        <position position="135"/>
    </location>
    <ligand>
        <name>Zn(2+)</name>
        <dbReference type="ChEBI" id="CHEBI:29105"/>
    </ligand>
</feature>
<dbReference type="STRING" id="1357400.HMPREF2086_00146"/>
<evidence type="ECO:0000313" key="18">
    <source>
        <dbReference type="Proteomes" id="UP000018731"/>
    </source>
</evidence>
<dbReference type="GO" id="GO:0005524">
    <property type="term" value="F:ATP binding"/>
    <property type="evidence" value="ECO:0007669"/>
    <property type="project" value="UniProtKB-UniRule"/>
</dbReference>
<comment type="function">
    <text evidence="1 14">Is required not only for elongation of protein synthesis but also for the initiation of all mRNA translation through initiator tRNA(fMet) aminoacylation.</text>
</comment>
<evidence type="ECO:0000313" key="17">
    <source>
        <dbReference type="EMBL" id="ETD24812.1"/>
    </source>
</evidence>
<dbReference type="SUPFAM" id="SSF50249">
    <property type="entry name" value="Nucleic acid-binding proteins"/>
    <property type="match status" value="1"/>
</dbReference>
<evidence type="ECO:0000256" key="13">
    <source>
        <dbReference type="ARBA" id="ARBA00047364"/>
    </source>
</evidence>
<dbReference type="Gene3D" id="1.10.730.10">
    <property type="entry name" value="Isoleucyl-tRNA Synthetase, Domain 1"/>
    <property type="match status" value="1"/>
</dbReference>
<dbReference type="SUPFAM" id="SSF52374">
    <property type="entry name" value="Nucleotidylyl transferase"/>
    <property type="match status" value="1"/>
</dbReference>
<feature type="compositionally biased region" description="Basic and acidic residues" evidence="15">
    <location>
        <begin position="554"/>
        <end position="573"/>
    </location>
</feature>
<dbReference type="RefSeq" id="WP_023926814.1">
    <property type="nucleotide sequence ID" value="NZ_KI669454.1"/>
</dbReference>
<evidence type="ECO:0000256" key="12">
    <source>
        <dbReference type="ARBA" id="ARBA00023146"/>
    </source>
</evidence>
<dbReference type="NCBIfam" id="NF008900">
    <property type="entry name" value="PRK12267.1"/>
    <property type="match status" value="1"/>
</dbReference>
<feature type="binding site" evidence="14">
    <location>
        <position position="138"/>
    </location>
    <ligand>
        <name>Zn(2+)</name>
        <dbReference type="ChEBI" id="CHEBI:29105"/>
    </ligand>
</feature>
<keyword evidence="12 14" id="KW-0030">Aminoacyl-tRNA synthetase</keyword>
<reference evidence="17 18" key="1">
    <citation type="journal article" date="2014" name="Genome Announc.">
        <title>Draft genome sequences of six enterohepatic helicobacter species isolated from humans and one from rhesus macaques.</title>
        <authorList>
            <person name="Shen Z."/>
            <person name="Sheh A."/>
            <person name="Young S.K."/>
            <person name="Abouelliel A."/>
            <person name="Ward D.V."/>
            <person name="Earl A.M."/>
            <person name="Fox J.G."/>
        </authorList>
    </citation>
    <scope>NUCLEOTIDE SEQUENCE [LARGE SCALE GENOMIC DNA]</scope>
    <source>
        <strain evidence="17 18">MIT 99-5501</strain>
    </source>
</reference>
<gene>
    <name evidence="14" type="primary">metG</name>
    <name evidence="17" type="ORF">HMPREF2086_00146</name>
</gene>
<evidence type="ECO:0000256" key="14">
    <source>
        <dbReference type="HAMAP-Rule" id="MF_01228"/>
    </source>
</evidence>
<dbReference type="InterPro" id="IPR012340">
    <property type="entry name" value="NA-bd_OB-fold"/>
</dbReference>
<dbReference type="GO" id="GO:0000049">
    <property type="term" value="F:tRNA binding"/>
    <property type="evidence" value="ECO:0007669"/>
    <property type="project" value="UniProtKB-UniRule"/>
</dbReference>
<keyword evidence="10 14" id="KW-0694">RNA-binding</keyword>